<dbReference type="AlphaFoldDB" id="A0A450SLA6"/>
<reference evidence="1" key="1">
    <citation type="submission" date="2019-02" db="EMBL/GenBank/DDBJ databases">
        <authorList>
            <person name="Gruber-Vodicka R. H."/>
            <person name="Seah K. B. B."/>
        </authorList>
    </citation>
    <scope>NUCLEOTIDE SEQUENCE</scope>
    <source>
        <strain evidence="1">BECK_DK47</strain>
    </source>
</reference>
<organism evidence="1">
    <name type="scientific">Candidatus Kentrum sp. DK</name>
    <dbReference type="NCBI Taxonomy" id="2126562"/>
    <lineage>
        <taxon>Bacteria</taxon>
        <taxon>Pseudomonadati</taxon>
        <taxon>Pseudomonadota</taxon>
        <taxon>Gammaproteobacteria</taxon>
        <taxon>Candidatus Kentrum</taxon>
    </lineage>
</organism>
<proteinExistence type="predicted"/>
<dbReference type="EMBL" id="CAADEX010000046">
    <property type="protein sequence ID" value="VFJ54400.1"/>
    <property type="molecule type" value="Genomic_DNA"/>
</dbReference>
<gene>
    <name evidence="1" type="ORF">BECKDK2373B_GA0170837_104625</name>
</gene>
<accession>A0A450SLA6</accession>
<name>A0A450SLA6_9GAMM</name>
<protein>
    <submittedName>
        <fullName evidence="1">Uncharacterized protein</fullName>
    </submittedName>
</protein>
<sequence length="66" mass="7683">MAPYALLGGYFEICKLFMTLLPGRVPKNSRAMDQYRKTPKKTDARNQIPGYFRNLKRLMQKSDRAS</sequence>
<evidence type="ECO:0000313" key="1">
    <source>
        <dbReference type="EMBL" id="VFJ54400.1"/>
    </source>
</evidence>